<evidence type="ECO:0000313" key="9">
    <source>
        <dbReference type="Proteomes" id="UP000032900"/>
    </source>
</evidence>
<dbReference type="GO" id="GO:0005886">
    <property type="term" value="C:plasma membrane"/>
    <property type="evidence" value="ECO:0007669"/>
    <property type="project" value="UniProtKB-SubCell"/>
</dbReference>
<keyword evidence="3" id="KW-0997">Cell inner membrane</keyword>
<dbReference type="RefSeq" id="WP_262486838.1">
    <property type="nucleotide sequence ID" value="NZ_BAZW01000001.1"/>
</dbReference>
<dbReference type="EMBL" id="BAZW01000001">
    <property type="protein sequence ID" value="GAO28189.1"/>
    <property type="molecule type" value="Genomic_DNA"/>
</dbReference>
<keyword evidence="4 8" id="KW-0808">Transferase</keyword>
<keyword evidence="9" id="KW-1185">Reference proteome</keyword>
<dbReference type="InterPro" id="IPR004960">
    <property type="entry name" value="LipA_acyltrans"/>
</dbReference>
<feature type="transmembrane region" description="Helical" evidence="7">
    <location>
        <begin position="20"/>
        <end position="46"/>
    </location>
</feature>
<proteinExistence type="predicted"/>
<dbReference type="Proteomes" id="UP000032900">
    <property type="component" value="Unassembled WGS sequence"/>
</dbReference>
<dbReference type="CDD" id="cd07984">
    <property type="entry name" value="LPLAT_LABLAT-like"/>
    <property type="match status" value="1"/>
</dbReference>
<keyword evidence="5 7" id="KW-0472">Membrane</keyword>
<evidence type="ECO:0000256" key="5">
    <source>
        <dbReference type="ARBA" id="ARBA00023136"/>
    </source>
</evidence>
<dbReference type="GO" id="GO:0009247">
    <property type="term" value="P:glycolipid biosynthetic process"/>
    <property type="evidence" value="ECO:0007669"/>
    <property type="project" value="UniProtKB-ARBA"/>
</dbReference>
<dbReference type="STRING" id="1236989.JCM15548_255"/>
<dbReference type="AlphaFoldDB" id="A0A0E9LSF6"/>
<gene>
    <name evidence="8" type="ORF">JCM15548_255</name>
</gene>
<evidence type="ECO:0000256" key="1">
    <source>
        <dbReference type="ARBA" id="ARBA00004533"/>
    </source>
</evidence>
<dbReference type="Pfam" id="PF03279">
    <property type="entry name" value="Lip_A_acyltrans"/>
    <property type="match status" value="1"/>
</dbReference>
<keyword evidence="6 8" id="KW-0012">Acyltransferase</keyword>
<evidence type="ECO:0000256" key="6">
    <source>
        <dbReference type="ARBA" id="ARBA00023315"/>
    </source>
</evidence>
<evidence type="ECO:0000256" key="3">
    <source>
        <dbReference type="ARBA" id="ARBA00022519"/>
    </source>
</evidence>
<keyword evidence="7" id="KW-0812">Transmembrane</keyword>
<keyword evidence="7" id="KW-1133">Transmembrane helix</keyword>
<accession>A0A0E9LSF6</accession>
<evidence type="ECO:0000313" key="8">
    <source>
        <dbReference type="EMBL" id="GAO28189.1"/>
    </source>
</evidence>
<reference evidence="8 9" key="1">
    <citation type="journal article" date="2015" name="Microbes Environ.">
        <title>Distribution and evolution of nitrogen fixation genes in the phylum bacteroidetes.</title>
        <authorList>
            <person name="Inoue J."/>
            <person name="Oshima K."/>
            <person name="Suda W."/>
            <person name="Sakamoto M."/>
            <person name="Iino T."/>
            <person name="Noda S."/>
            <person name="Hongoh Y."/>
            <person name="Hattori M."/>
            <person name="Ohkuma M."/>
        </authorList>
    </citation>
    <scope>NUCLEOTIDE SEQUENCE [LARGE SCALE GENOMIC DNA]</scope>
    <source>
        <strain evidence="8">JCM 15548</strain>
    </source>
</reference>
<dbReference type="PANTHER" id="PTHR30606">
    <property type="entry name" value="LIPID A BIOSYNTHESIS LAUROYL ACYLTRANSFERASE"/>
    <property type="match status" value="1"/>
</dbReference>
<name>A0A0E9LSF6_9BACT</name>
<evidence type="ECO:0000256" key="4">
    <source>
        <dbReference type="ARBA" id="ARBA00022679"/>
    </source>
</evidence>
<dbReference type="PANTHER" id="PTHR30606:SF10">
    <property type="entry name" value="PHOSPHATIDYLINOSITOL MANNOSIDE ACYLTRANSFERASE"/>
    <property type="match status" value="1"/>
</dbReference>
<evidence type="ECO:0000256" key="7">
    <source>
        <dbReference type="SAM" id="Phobius"/>
    </source>
</evidence>
<evidence type="ECO:0000256" key="2">
    <source>
        <dbReference type="ARBA" id="ARBA00022475"/>
    </source>
</evidence>
<keyword evidence="2" id="KW-1003">Cell membrane</keyword>
<sequence>MAKSSLRNAIGFYMGYPFLWLVGWLPLWLLYGVSDLFFLIVAAIGYRRKVITGNLKNSFPEKSDKDIQKIRLRFYRHFCDLFVETLVLQHVSAQKIKKRVKLVNLEILQSLLKEGHDIVAVLGHYGNWEWIPVTSLSLDAAGLSVYRPLKNVYFDRFMLRLRGIFGSRNIPLKATAREIIQYKRRQQRFILGLISDQSPSKHELHYWTTFLNQNTPIILGPEKMAKLAKAKIVYWKMEKRKRGHYQITFIPYEATWQPLRNLP</sequence>
<comment type="subcellular location">
    <subcellularLocation>
        <location evidence="1">Cell inner membrane</location>
    </subcellularLocation>
</comment>
<protein>
    <submittedName>
        <fullName evidence="8">Lipid A biosynthesis lauroyl acyltransferase</fullName>
    </submittedName>
</protein>
<comment type="caution">
    <text evidence="8">The sequence shown here is derived from an EMBL/GenBank/DDBJ whole genome shotgun (WGS) entry which is preliminary data.</text>
</comment>
<organism evidence="8 9">
    <name type="scientific">Geofilum rubicundum JCM 15548</name>
    <dbReference type="NCBI Taxonomy" id="1236989"/>
    <lineage>
        <taxon>Bacteria</taxon>
        <taxon>Pseudomonadati</taxon>
        <taxon>Bacteroidota</taxon>
        <taxon>Bacteroidia</taxon>
        <taxon>Marinilabiliales</taxon>
        <taxon>Marinilabiliaceae</taxon>
        <taxon>Geofilum</taxon>
    </lineage>
</organism>
<dbReference type="GO" id="GO:0016746">
    <property type="term" value="F:acyltransferase activity"/>
    <property type="evidence" value="ECO:0007669"/>
    <property type="project" value="UniProtKB-KW"/>
</dbReference>